<dbReference type="KEGG" id="tad:TRIADDRAFT_54660"/>
<evidence type="ECO:0000256" key="2">
    <source>
        <dbReference type="SAM" id="SignalP"/>
    </source>
</evidence>
<dbReference type="RefSeq" id="XP_002110537.1">
    <property type="nucleotide sequence ID" value="XM_002110501.1"/>
</dbReference>
<evidence type="ECO:0000256" key="1">
    <source>
        <dbReference type="ARBA" id="ARBA00022801"/>
    </source>
</evidence>
<dbReference type="eggNOG" id="KOG2233">
    <property type="taxonomic scope" value="Eukaryota"/>
</dbReference>
<evidence type="ECO:0000259" key="5">
    <source>
        <dbReference type="Pfam" id="PF12972"/>
    </source>
</evidence>
<dbReference type="Gene3D" id="3.20.20.80">
    <property type="entry name" value="Glycosidases"/>
    <property type="match status" value="1"/>
</dbReference>
<dbReference type="Gene3D" id="3.30.379.10">
    <property type="entry name" value="Chitobiase/beta-hexosaminidase domain 2-like"/>
    <property type="match status" value="1"/>
</dbReference>
<dbReference type="InterPro" id="IPR024240">
    <property type="entry name" value="NAGLU_N"/>
</dbReference>
<reference evidence="6 7" key="1">
    <citation type="journal article" date="2008" name="Nature">
        <title>The Trichoplax genome and the nature of placozoans.</title>
        <authorList>
            <person name="Srivastava M."/>
            <person name="Begovic E."/>
            <person name="Chapman J."/>
            <person name="Putnam N.H."/>
            <person name="Hellsten U."/>
            <person name="Kawashima T."/>
            <person name="Kuo A."/>
            <person name="Mitros T."/>
            <person name="Salamov A."/>
            <person name="Carpenter M.L."/>
            <person name="Signorovitch A.Y."/>
            <person name="Moreno M.A."/>
            <person name="Kamm K."/>
            <person name="Grimwood J."/>
            <person name="Schmutz J."/>
            <person name="Shapiro H."/>
            <person name="Grigoriev I.V."/>
            <person name="Buss L.W."/>
            <person name="Schierwater B."/>
            <person name="Dellaporta S.L."/>
            <person name="Rokhsar D.S."/>
        </authorList>
    </citation>
    <scope>NUCLEOTIDE SEQUENCE [LARGE SCALE GENOMIC DNA]</scope>
    <source>
        <strain evidence="6 7">Grell-BS-1999</strain>
    </source>
</reference>
<dbReference type="OMA" id="YGQPFVW"/>
<dbReference type="Proteomes" id="UP000009022">
    <property type="component" value="Unassembled WGS sequence"/>
</dbReference>
<proteinExistence type="predicted"/>
<dbReference type="GeneID" id="6752292"/>
<evidence type="ECO:0008006" key="8">
    <source>
        <dbReference type="Google" id="ProtNLM"/>
    </source>
</evidence>
<gene>
    <name evidence="6" type="ORF">TRIADDRAFT_54660</name>
</gene>
<organism evidence="6 7">
    <name type="scientific">Trichoplax adhaerens</name>
    <name type="common">Trichoplax reptans</name>
    <dbReference type="NCBI Taxonomy" id="10228"/>
    <lineage>
        <taxon>Eukaryota</taxon>
        <taxon>Metazoa</taxon>
        <taxon>Placozoa</taxon>
        <taxon>Uniplacotomia</taxon>
        <taxon>Trichoplacea</taxon>
        <taxon>Trichoplacidae</taxon>
        <taxon>Trichoplax</taxon>
    </lineage>
</organism>
<accession>B3RSM6</accession>
<dbReference type="InParanoid" id="B3RSM6"/>
<protein>
    <recommendedName>
        <fullName evidence="8">Alpha-N-acetylglucosaminidase</fullName>
    </recommendedName>
</protein>
<feature type="domain" description="Alpha-N-acetylglucosaminidase N-terminal" evidence="4">
    <location>
        <begin position="46"/>
        <end position="128"/>
    </location>
</feature>
<dbReference type="Pfam" id="PF12971">
    <property type="entry name" value="NAGLU_N"/>
    <property type="match status" value="1"/>
</dbReference>
<evidence type="ECO:0000259" key="4">
    <source>
        <dbReference type="Pfam" id="PF12971"/>
    </source>
</evidence>
<feature type="signal peptide" evidence="2">
    <location>
        <begin position="1"/>
        <end position="23"/>
    </location>
</feature>
<dbReference type="Pfam" id="PF12972">
    <property type="entry name" value="NAGLU_C"/>
    <property type="match status" value="1"/>
</dbReference>
<name>B3RSM6_TRIAD</name>
<evidence type="ECO:0000259" key="3">
    <source>
        <dbReference type="Pfam" id="PF05089"/>
    </source>
</evidence>
<dbReference type="InterPro" id="IPR007781">
    <property type="entry name" value="NAGLU"/>
</dbReference>
<feature type="domain" description="Alpha-N-acetylglucosaminidase tim-barrel" evidence="3">
    <location>
        <begin position="143"/>
        <end position="478"/>
    </location>
</feature>
<evidence type="ECO:0000313" key="7">
    <source>
        <dbReference type="Proteomes" id="UP000009022"/>
    </source>
</evidence>
<dbReference type="EMBL" id="DS985243">
    <property type="protein sequence ID" value="EDV26541.1"/>
    <property type="molecule type" value="Genomic_DNA"/>
</dbReference>
<dbReference type="STRING" id="10228.B3RSM6"/>
<keyword evidence="2" id="KW-0732">Signal</keyword>
<dbReference type="Gene3D" id="1.20.120.670">
    <property type="entry name" value="N-acetyl-b-d-glucoasminidase"/>
    <property type="match status" value="1"/>
</dbReference>
<dbReference type="PANTHER" id="PTHR12872">
    <property type="entry name" value="ALPHA-N-ACETYLGLUCOSAMINIDASE"/>
    <property type="match status" value="1"/>
</dbReference>
<feature type="domain" description="Alpha-N-acetylglucosaminidase C-terminal" evidence="5">
    <location>
        <begin position="486"/>
        <end position="744"/>
    </location>
</feature>
<dbReference type="InterPro" id="IPR024733">
    <property type="entry name" value="NAGLU_tim-barrel"/>
</dbReference>
<keyword evidence="1" id="KW-0378">Hydrolase</keyword>
<dbReference type="CTD" id="6752292"/>
<dbReference type="PhylomeDB" id="B3RSM6"/>
<dbReference type="InterPro" id="IPR029018">
    <property type="entry name" value="Hex-like_dom2"/>
</dbReference>
<dbReference type="FunCoup" id="B3RSM6">
    <property type="interactions" value="340"/>
</dbReference>
<dbReference type="PANTHER" id="PTHR12872:SF1">
    <property type="entry name" value="ALPHA-N-ACETYLGLUCOSAMINIDASE"/>
    <property type="match status" value="1"/>
</dbReference>
<dbReference type="InterPro" id="IPR024732">
    <property type="entry name" value="NAGLU_C"/>
</dbReference>
<dbReference type="OrthoDB" id="64736at2759"/>
<evidence type="ECO:0000313" key="6">
    <source>
        <dbReference type="EMBL" id="EDV26541.1"/>
    </source>
</evidence>
<dbReference type="SUPFAM" id="SSF55545">
    <property type="entry name" value="beta-N-acetylhexosaminidase-like domain"/>
    <property type="match status" value="1"/>
</dbReference>
<dbReference type="AlphaFoldDB" id="B3RSM6"/>
<dbReference type="Pfam" id="PF05089">
    <property type="entry name" value="NAGLU"/>
    <property type="match status" value="1"/>
</dbReference>
<dbReference type="HOGENOM" id="CLU_011988_2_1_1"/>
<sequence>MTTIASTCILIFLYLFTIAFATGDRYQRFPSLKAIKPSTDEITQRNAVKDLIATLLHERAQELDIKINNSIPKLSPDAFELDSDDKQILITGSSGVAAAFGVHHYLKYYCKVHLSWTGDRLKLPQTLPKLSQKIHVEINQKFRYYFNACTFSYSMVWWDWQRWKKEIDWMALNGINMPLALTGQEGIWTKVYKKLGLTFADLDNFFTGPAFLAWNRMGNIQRWAGPLPHDWINKQITLQVKILDRMRKYGMLPILPAFNGNIPNALTKIYPKAKIVKSSPWFGFSKRYGETALLDPRDKLFIVISKLFIEEEIKAYGTDHLYSLDLFNEIDPQSKELEYLTAVSKSAYLALNSADTKAVWIMQGWMFYNDNYYWENKRIQAFLSPIPKGRIVILDLFAEVEPQYHRSNSFFGHPFIWCMLNNFGGNAGMYGTFETITEGAISAYDMKNSTMIGTGMAPEGIGNNYIMYDLMAEMGWRKIAVDVRDWVVVYTERRYGGLDENIIKAWLRLSETVYNCNDMRQYHCRALPAVRPSLKIANDVWYSADDIFFAWEHMLRANNEFISEETFQYDIVDVTRQALQELAFIMYKKVTQCYHDNNQETLKTAGGELIELFTDMDTLLGTNSHFLLGRWVADALQHSNNISIKQQLRFNALNQITLWGPSKSILHDYANKMWNGLVDKFYKKRWLMFIKALSDSISNNILFDQQKFNLAVQKFEAAWASENNTYATTSSGSSVTVSKQLFSKYKKNIEKYRQLQT</sequence>
<feature type="chain" id="PRO_5002798426" description="Alpha-N-acetylglucosaminidase" evidence="2">
    <location>
        <begin position="24"/>
        <end position="757"/>
    </location>
</feature>
<keyword evidence="7" id="KW-1185">Reference proteome</keyword>
<dbReference type="GO" id="GO:0016787">
    <property type="term" value="F:hydrolase activity"/>
    <property type="evidence" value="ECO:0007669"/>
    <property type="project" value="UniProtKB-KW"/>
</dbReference>